<feature type="region of interest" description="Disordered" evidence="1">
    <location>
        <begin position="1"/>
        <end position="60"/>
    </location>
</feature>
<feature type="compositionally biased region" description="Low complexity" evidence="1">
    <location>
        <begin position="30"/>
        <end position="40"/>
    </location>
</feature>
<dbReference type="EMBL" id="OZ035825">
    <property type="protein sequence ID" value="CAL1600578.1"/>
    <property type="molecule type" value="Genomic_DNA"/>
</dbReference>
<sequence>MARAGPQENAETKAELETRLKRRDTQDTRGAAPGAVPVPARSGTRISAERTRQTGLSDPSLQSLLWRTDAVQQERVRDLQQPWVRDAHPICGGKNAARIIGSNQECGEQTRTLSAGRLGQRSRSAWISSGPDQPGVARLRTPNELKGRYPHLL</sequence>
<feature type="region of interest" description="Disordered" evidence="1">
    <location>
        <begin position="117"/>
        <end position="141"/>
    </location>
</feature>
<evidence type="ECO:0000313" key="3">
    <source>
        <dbReference type="Proteomes" id="UP001497482"/>
    </source>
</evidence>
<evidence type="ECO:0000256" key="1">
    <source>
        <dbReference type="SAM" id="MobiDB-lite"/>
    </source>
</evidence>
<reference evidence="2 3" key="1">
    <citation type="submission" date="2024-04" db="EMBL/GenBank/DDBJ databases">
        <authorList>
            <person name="Waldvogel A.-M."/>
            <person name="Schoenle A."/>
        </authorList>
    </citation>
    <scope>NUCLEOTIDE SEQUENCE [LARGE SCALE GENOMIC DNA]</scope>
</reference>
<keyword evidence="3" id="KW-1185">Reference proteome</keyword>
<protein>
    <submittedName>
        <fullName evidence="2">Uncharacterized protein</fullName>
    </submittedName>
</protein>
<name>A0AAV2LHC3_KNICA</name>
<gene>
    <name evidence="2" type="ORF">KC01_LOCUS28667</name>
</gene>
<feature type="compositionally biased region" description="Basic and acidic residues" evidence="1">
    <location>
        <begin position="10"/>
        <end position="27"/>
    </location>
</feature>
<evidence type="ECO:0000313" key="2">
    <source>
        <dbReference type="EMBL" id="CAL1600578.1"/>
    </source>
</evidence>
<dbReference type="Proteomes" id="UP001497482">
    <property type="component" value="Chromosome 3"/>
</dbReference>
<proteinExistence type="predicted"/>
<feature type="compositionally biased region" description="Polar residues" evidence="1">
    <location>
        <begin position="121"/>
        <end position="131"/>
    </location>
</feature>
<organism evidence="2 3">
    <name type="scientific">Knipowitschia caucasica</name>
    <name type="common">Caucasian dwarf goby</name>
    <name type="synonym">Pomatoschistus caucasicus</name>
    <dbReference type="NCBI Taxonomy" id="637954"/>
    <lineage>
        <taxon>Eukaryota</taxon>
        <taxon>Metazoa</taxon>
        <taxon>Chordata</taxon>
        <taxon>Craniata</taxon>
        <taxon>Vertebrata</taxon>
        <taxon>Euteleostomi</taxon>
        <taxon>Actinopterygii</taxon>
        <taxon>Neopterygii</taxon>
        <taxon>Teleostei</taxon>
        <taxon>Neoteleostei</taxon>
        <taxon>Acanthomorphata</taxon>
        <taxon>Gobiaria</taxon>
        <taxon>Gobiiformes</taxon>
        <taxon>Gobioidei</taxon>
        <taxon>Gobiidae</taxon>
        <taxon>Gobiinae</taxon>
        <taxon>Knipowitschia</taxon>
    </lineage>
</organism>
<dbReference type="AlphaFoldDB" id="A0AAV2LHC3"/>
<accession>A0AAV2LHC3</accession>